<evidence type="ECO:0000259" key="1">
    <source>
        <dbReference type="Pfam" id="PF01926"/>
    </source>
</evidence>
<comment type="caution">
    <text evidence="3">The sequence shown here is derived from an EMBL/GenBank/DDBJ whole genome shotgun (WGS) entry which is preliminary data.</text>
</comment>
<dbReference type="CDD" id="cd00882">
    <property type="entry name" value="Ras_like_GTPase"/>
    <property type="match status" value="1"/>
</dbReference>
<dbReference type="Proteomes" id="UP001057360">
    <property type="component" value="Unassembled WGS sequence"/>
</dbReference>
<dbReference type="GO" id="GO:0005525">
    <property type="term" value="F:GTP binding"/>
    <property type="evidence" value="ECO:0007669"/>
    <property type="project" value="InterPro"/>
</dbReference>
<accession>A0AAW5GEQ1</accession>
<keyword evidence="4" id="KW-1185">Reference proteome</keyword>
<evidence type="ECO:0000313" key="2">
    <source>
        <dbReference type="EMBL" id="MCL6351185.1"/>
    </source>
</evidence>
<sequence>MSEFSSRFFDIARMRNLLIPLDLALVGATGVGKSTTINCLFGSGVAAVGDGVEPETKIISSYNVSEYFRIHDTAGFGDGINEDKIYSKDLSFLLSKKVKTKGGEDLFGFIDIALVILDGGSRDLGTTFKLLDNVVLHCIEPERVIVAINQADQAMKGRYWNYAQHKPEPELLSFLEEKSSSIQRRINESTGLTIELPTFYSAYHKYNISSLQEQILCQLPHTRRF</sequence>
<evidence type="ECO:0000313" key="3">
    <source>
        <dbReference type="EMBL" id="MCL6368787.1"/>
    </source>
</evidence>
<dbReference type="Pfam" id="PF01926">
    <property type="entry name" value="MMR_HSR1"/>
    <property type="match status" value="1"/>
</dbReference>
<dbReference type="Proteomes" id="UP001055618">
    <property type="component" value="Unassembled WGS sequence"/>
</dbReference>
<feature type="domain" description="G" evidence="1">
    <location>
        <begin position="23"/>
        <end position="86"/>
    </location>
</feature>
<dbReference type="Gene3D" id="3.40.50.300">
    <property type="entry name" value="P-loop containing nucleotide triphosphate hydrolases"/>
    <property type="match status" value="1"/>
</dbReference>
<proteinExistence type="predicted"/>
<dbReference type="InterPro" id="IPR027417">
    <property type="entry name" value="P-loop_NTPase"/>
</dbReference>
<dbReference type="SUPFAM" id="SSF52540">
    <property type="entry name" value="P-loop containing nucleoside triphosphate hydrolases"/>
    <property type="match status" value="1"/>
</dbReference>
<protein>
    <submittedName>
        <fullName evidence="3">GTP-binding protein HSR1</fullName>
    </submittedName>
</protein>
<dbReference type="RefSeq" id="WP_174864913.1">
    <property type="nucleotide sequence ID" value="NZ_CABFUY010000002.1"/>
</dbReference>
<dbReference type="InterPro" id="IPR006073">
    <property type="entry name" value="GTP-bd"/>
</dbReference>
<reference evidence="3" key="1">
    <citation type="submission" date="2019-02" db="EMBL/GenBank/DDBJ databases">
        <title>New Zealand Erwinia strains with phe-tRNA free attachment sites.</title>
        <authorList>
            <person name="Nunes-Leite L."/>
            <person name="Pitman A.R."/>
        </authorList>
    </citation>
    <scope>NUCLEOTIDE SEQUENCE</scope>
    <source>
        <strain evidence="3">Ec-140</strain>
        <strain evidence="2">Ec-143</strain>
    </source>
</reference>
<dbReference type="EMBL" id="SGPX01000004">
    <property type="protein sequence ID" value="MCL6351185.1"/>
    <property type="molecule type" value="Genomic_DNA"/>
</dbReference>
<name>A0AAW5GEQ1_9GAMM</name>
<dbReference type="AlphaFoldDB" id="A0AAW5GEQ1"/>
<evidence type="ECO:0000313" key="5">
    <source>
        <dbReference type="Proteomes" id="UP001057360"/>
    </source>
</evidence>
<organism evidence="3 5">
    <name type="scientific">Pectobacterium polaris</name>
    <dbReference type="NCBI Taxonomy" id="2042057"/>
    <lineage>
        <taxon>Bacteria</taxon>
        <taxon>Pseudomonadati</taxon>
        <taxon>Pseudomonadota</taxon>
        <taxon>Gammaproteobacteria</taxon>
        <taxon>Enterobacterales</taxon>
        <taxon>Pectobacteriaceae</taxon>
        <taxon>Pectobacterium</taxon>
    </lineage>
</organism>
<evidence type="ECO:0000313" key="4">
    <source>
        <dbReference type="Proteomes" id="UP001055618"/>
    </source>
</evidence>
<dbReference type="EMBL" id="SGPY01000004">
    <property type="protein sequence ID" value="MCL6368787.1"/>
    <property type="molecule type" value="Genomic_DNA"/>
</dbReference>
<gene>
    <name evidence="2" type="ORF">EXT50_08400</name>
    <name evidence="3" type="ORF">EXT53_09430</name>
</gene>